<dbReference type="EMBL" id="KZ821446">
    <property type="protein sequence ID" value="PYH39379.1"/>
    <property type="molecule type" value="Genomic_DNA"/>
</dbReference>
<proteinExistence type="predicted"/>
<accession>A0A318YXT5</accession>
<evidence type="ECO:0000256" key="1">
    <source>
        <dbReference type="SAM" id="Phobius"/>
    </source>
</evidence>
<evidence type="ECO:0000313" key="2">
    <source>
        <dbReference type="EMBL" id="PYH39379.1"/>
    </source>
</evidence>
<organism evidence="2 3">
    <name type="scientific">Aspergillus neoniger (strain CBS 115656)</name>
    <dbReference type="NCBI Taxonomy" id="1448310"/>
    <lineage>
        <taxon>Eukaryota</taxon>
        <taxon>Fungi</taxon>
        <taxon>Dikarya</taxon>
        <taxon>Ascomycota</taxon>
        <taxon>Pezizomycotina</taxon>
        <taxon>Eurotiomycetes</taxon>
        <taxon>Eurotiomycetidae</taxon>
        <taxon>Eurotiales</taxon>
        <taxon>Aspergillaceae</taxon>
        <taxon>Aspergillus</taxon>
        <taxon>Aspergillus subgen. Circumdati</taxon>
    </lineage>
</organism>
<dbReference type="RefSeq" id="XP_025484857.1">
    <property type="nucleotide sequence ID" value="XM_025629595.1"/>
</dbReference>
<feature type="transmembrane region" description="Helical" evidence="1">
    <location>
        <begin position="50"/>
        <end position="77"/>
    </location>
</feature>
<dbReference type="OrthoDB" id="10270271at2759"/>
<reference evidence="2" key="1">
    <citation type="submission" date="2016-12" db="EMBL/GenBank/DDBJ databases">
        <title>The genomes of Aspergillus section Nigri reveals drivers in fungal speciation.</title>
        <authorList>
            <consortium name="DOE Joint Genome Institute"/>
            <person name="Vesth T.C."/>
            <person name="Nybo J."/>
            <person name="Theobald S."/>
            <person name="Brandl J."/>
            <person name="Frisvad J.C."/>
            <person name="Nielsen K.F."/>
            <person name="Lyhne E.K."/>
            <person name="Kogle M.E."/>
            <person name="Kuo A."/>
            <person name="Riley R."/>
            <person name="Clum A."/>
            <person name="Nolan M."/>
            <person name="Lipzen A."/>
            <person name="Salamov A."/>
            <person name="Henrissat B."/>
            <person name="Wiebenga A."/>
            <person name="De Vries R.P."/>
            <person name="Grigoriev I.V."/>
            <person name="Mortensen U.H."/>
            <person name="Andersen M.R."/>
            <person name="Baker S.E."/>
        </authorList>
    </citation>
    <scope>NUCLEOTIDE SEQUENCE [LARGE SCALE GENOMIC DNA]</scope>
    <source>
        <strain evidence="2">CBS 115656</strain>
    </source>
</reference>
<gene>
    <name evidence="2" type="ORF">BO87DRAFT_81734</name>
</gene>
<dbReference type="Proteomes" id="UP000247647">
    <property type="component" value="Unassembled WGS sequence"/>
</dbReference>
<keyword evidence="1" id="KW-0472">Membrane</keyword>
<protein>
    <submittedName>
        <fullName evidence="2">Uncharacterized protein</fullName>
    </submittedName>
</protein>
<keyword evidence="3" id="KW-1185">Reference proteome</keyword>
<sequence>MIPSAALAVISEPGCLLRVRCCVSFLYDMRSARIPNWPCVFMLCAVQTRLIPLVAVYCLLFDVLMLLFDAFVLIPYWEEGCFLSAGRGLPSTQIGPNRRLPWLHGDSVLIAPCIHGTAS</sequence>
<name>A0A318YXT5_ASPNB</name>
<dbReference type="AlphaFoldDB" id="A0A318YXT5"/>
<keyword evidence="1" id="KW-1133">Transmembrane helix</keyword>
<evidence type="ECO:0000313" key="3">
    <source>
        <dbReference type="Proteomes" id="UP000247647"/>
    </source>
</evidence>
<keyword evidence="1" id="KW-0812">Transmembrane</keyword>
<dbReference type="GeneID" id="37132051"/>